<protein>
    <recommendedName>
        <fullName evidence="5">Tat pathway signal sequence</fullName>
    </recommendedName>
</protein>
<keyword evidence="2" id="KW-0472">Membrane</keyword>
<proteinExistence type="predicted"/>
<keyword evidence="2" id="KW-1133">Transmembrane helix</keyword>
<organism evidence="3 4">
    <name type="scientific">Phialocephala subalpina</name>
    <dbReference type="NCBI Taxonomy" id="576137"/>
    <lineage>
        <taxon>Eukaryota</taxon>
        <taxon>Fungi</taxon>
        <taxon>Dikarya</taxon>
        <taxon>Ascomycota</taxon>
        <taxon>Pezizomycotina</taxon>
        <taxon>Leotiomycetes</taxon>
        <taxon>Helotiales</taxon>
        <taxon>Mollisiaceae</taxon>
        <taxon>Phialocephala</taxon>
        <taxon>Phialocephala fortinii species complex</taxon>
    </lineage>
</organism>
<feature type="compositionally biased region" description="Low complexity" evidence="1">
    <location>
        <begin position="141"/>
        <end position="174"/>
    </location>
</feature>
<evidence type="ECO:0000313" key="4">
    <source>
        <dbReference type="Proteomes" id="UP000184330"/>
    </source>
</evidence>
<evidence type="ECO:0000313" key="3">
    <source>
        <dbReference type="EMBL" id="CZR55040.1"/>
    </source>
</evidence>
<reference evidence="3 4" key="1">
    <citation type="submission" date="2016-03" db="EMBL/GenBank/DDBJ databases">
        <authorList>
            <person name="Ploux O."/>
        </authorList>
    </citation>
    <scope>NUCLEOTIDE SEQUENCE [LARGE SCALE GENOMIC DNA]</scope>
    <source>
        <strain evidence="3 4">UAMH 11012</strain>
    </source>
</reference>
<keyword evidence="4" id="KW-1185">Reference proteome</keyword>
<dbReference type="OrthoDB" id="5296155at2759"/>
<name>A0A1L7WQJ2_9HELO</name>
<dbReference type="EMBL" id="FJOG01000006">
    <property type="protein sequence ID" value="CZR55040.1"/>
    <property type="molecule type" value="Genomic_DNA"/>
</dbReference>
<feature type="region of interest" description="Disordered" evidence="1">
    <location>
        <begin position="138"/>
        <end position="174"/>
    </location>
</feature>
<evidence type="ECO:0000256" key="2">
    <source>
        <dbReference type="SAM" id="Phobius"/>
    </source>
</evidence>
<feature type="region of interest" description="Disordered" evidence="1">
    <location>
        <begin position="8"/>
        <end position="29"/>
    </location>
</feature>
<keyword evidence="2" id="KW-0812">Transmembrane</keyword>
<accession>A0A1L7WQJ2</accession>
<gene>
    <name evidence="3" type="ORF">PAC_04926</name>
</gene>
<evidence type="ECO:0000256" key="1">
    <source>
        <dbReference type="SAM" id="MobiDB-lite"/>
    </source>
</evidence>
<feature type="transmembrane region" description="Helical" evidence="2">
    <location>
        <begin position="113"/>
        <end position="135"/>
    </location>
</feature>
<dbReference type="Proteomes" id="UP000184330">
    <property type="component" value="Unassembled WGS sequence"/>
</dbReference>
<evidence type="ECO:0008006" key="5">
    <source>
        <dbReference type="Google" id="ProtNLM"/>
    </source>
</evidence>
<dbReference type="AlphaFoldDB" id="A0A1L7WQJ2"/>
<sequence length="370" mass="39870">MAFIFTMRSTGSSGSMHRRDPASGSSLPAISEDSASFLEPRAPPAIPERALNRPSTRIWALGAPPIHAYDSPPPYNRFDDVFGPNGEKLSDVRRQKGIRDKKWFAKRGGWKRLALIALVVILCIVALGVGLGVGLTRKHSSSSSKDNGSSSSSSQGGASGTPNNPATNNPASNTTFPAGSYRFETFLDTVATNCSSNPNTWLCYPYSTYAENPSSSAATFEWIISPVNNTNNFTISSTQNYFSIVFSNLSLILQKEGASDEHYFFQTMMQKPTKPSVQLGSSNVASTCYFNSTTFQGYLYTKMPKSYPNNSTNTTTEAFTPWPYAVKVEQVAAAGVGTPTCLGPSGESLGDFSVEDGTQLCDCLYLNTGT</sequence>
<dbReference type="STRING" id="576137.A0A1L7WQJ2"/>